<evidence type="ECO:0000313" key="2">
    <source>
        <dbReference type="Proteomes" id="UP000821865"/>
    </source>
</evidence>
<name>A0ACB8CR32_DERSI</name>
<sequence>MAIRTSTGNRFFMGDTPMLVVKDVHMINEIFIKDSSKFHGRGVMPSMLHALQQFIDILGEHADRGVEVDINSLCERFTFDAISKAAYGIDTNVQRNPEVPMFQNALAVVPKLNAGFFYNLGQNLYHWRSLLKVPAKLLGTLYSNPLAEMTKKTTDVIQYRRMNPQVGLPDMAQILLDGLVNAENSAAQKNKANVDITAPLPTETLNQLSSNCMTVFIGGYDTTRLALTFWFYVMGKHPDVQEKMRVEVLGAFERRFTSRCADEDCRYGKYLIRKGTSVMVPTYQLHHDPKYWDEPEKFKPERFSPENKSRINPTAYQPFGLGPRICIGQRLALLELASATTQVLRHYRIELGASQKHDVELDTYSYLLVPKDGVQIRLHRLNNEK</sequence>
<protein>
    <submittedName>
        <fullName evidence="1">Uncharacterized protein</fullName>
    </submittedName>
</protein>
<organism evidence="1 2">
    <name type="scientific">Dermacentor silvarum</name>
    <name type="common">Tick</name>
    <dbReference type="NCBI Taxonomy" id="543639"/>
    <lineage>
        <taxon>Eukaryota</taxon>
        <taxon>Metazoa</taxon>
        <taxon>Ecdysozoa</taxon>
        <taxon>Arthropoda</taxon>
        <taxon>Chelicerata</taxon>
        <taxon>Arachnida</taxon>
        <taxon>Acari</taxon>
        <taxon>Parasitiformes</taxon>
        <taxon>Ixodida</taxon>
        <taxon>Ixodoidea</taxon>
        <taxon>Ixodidae</taxon>
        <taxon>Rhipicephalinae</taxon>
        <taxon>Dermacentor</taxon>
    </lineage>
</organism>
<evidence type="ECO:0000313" key="1">
    <source>
        <dbReference type="EMBL" id="KAH7949599.1"/>
    </source>
</evidence>
<gene>
    <name evidence="1" type="ORF">HPB49_012649</name>
</gene>
<keyword evidence="2" id="KW-1185">Reference proteome</keyword>
<accession>A0ACB8CR32</accession>
<dbReference type="Proteomes" id="UP000821865">
    <property type="component" value="Chromosome 5"/>
</dbReference>
<reference evidence="1" key="1">
    <citation type="submission" date="2020-05" db="EMBL/GenBank/DDBJ databases">
        <title>Large-scale comparative analyses of tick genomes elucidate their genetic diversity and vector capacities.</title>
        <authorList>
            <person name="Jia N."/>
            <person name="Wang J."/>
            <person name="Shi W."/>
            <person name="Du L."/>
            <person name="Sun Y."/>
            <person name="Zhan W."/>
            <person name="Jiang J."/>
            <person name="Wang Q."/>
            <person name="Zhang B."/>
            <person name="Ji P."/>
            <person name="Sakyi L.B."/>
            <person name="Cui X."/>
            <person name="Yuan T."/>
            <person name="Jiang B."/>
            <person name="Yang W."/>
            <person name="Lam T.T.-Y."/>
            <person name="Chang Q."/>
            <person name="Ding S."/>
            <person name="Wang X."/>
            <person name="Zhu J."/>
            <person name="Ruan X."/>
            <person name="Zhao L."/>
            <person name="Wei J."/>
            <person name="Que T."/>
            <person name="Du C."/>
            <person name="Cheng J."/>
            <person name="Dai P."/>
            <person name="Han X."/>
            <person name="Huang E."/>
            <person name="Gao Y."/>
            <person name="Liu J."/>
            <person name="Shao H."/>
            <person name="Ye R."/>
            <person name="Li L."/>
            <person name="Wei W."/>
            <person name="Wang X."/>
            <person name="Wang C."/>
            <person name="Yang T."/>
            <person name="Huo Q."/>
            <person name="Li W."/>
            <person name="Guo W."/>
            <person name="Chen H."/>
            <person name="Zhou L."/>
            <person name="Ni X."/>
            <person name="Tian J."/>
            <person name="Zhou Y."/>
            <person name="Sheng Y."/>
            <person name="Liu T."/>
            <person name="Pan Y."/>
            <person name="Xia L."/>
            <person name="Li J."/>
            <person name="Zhao F."/>
            <person name="Cao W."/>
        </authorList>
    </citation>
    <scope>NUCLEOTIDE SEQUENCE</scope>
    <source>
        <strain evidence="1">Dsil-2018</strain>
    </source>
</reference>
<comment type="caution">
    <text evidence="1">The sequence shown here is derived from an EMBL/GenBank/DDBJ whole genome shotgun (WGS) entry which is preliminary data.</text>
</comment>
<dbReference type="EMBL" id="CM023474">
    <property type="protein sequence ID" value="KAH7949599.1"/>
    <property type="molecule type" value="Genomic_DNA"/>
</dbReference>
<proteinExistence type="predicted"/>